<evidence type="ECO:0000313" key="2">
    <source>
        <dbReference type="Proteomes" id="UP000231914"/>
    </source>
</evidence>
<dbReference type="AlphaFoldDB" id="A0A2M9WP90"/>
<comment type="caution">
    <text evidence="1">The sequence shown here is derived from an EMBL/GenBank/DDBJ whole genome shotgun (WGS) entry which is preliminary data.</text>
</comment>
<proteinExistence type="predicted"/>
<protein>
    <recommendedName>
        <fullName evidence="3">LysR substrate-binding domain-containing protein</fullName>
    </recommendedName>
</protein>
<evidence type="ECO:0008006" key="3">
    <source>
        <dbReference type="Google" id="ProtNLM"/>
    </source>
</evidence>
<name>A0A2M9WP90_9LACO</name>
<accession>A0A2M9WP90</accession>
<reference evidence="1 2" key="1">
    <citation type="submission" date="2016-10" db="EMBL/GenBank/DDBJ databases">
        <title>WGS of isloates from the oral cavity of healthy individuals.</title>
        <authorList>
            <person name="Sharma S."/>
            <person name="Pal V.K."/>
            <person name="Patil P.B."/>
            <person name="Korpole S."/>
            <person name="Grover V."/>
        </authorList>
    </citation>
    <scope>NUCLEOTIDE SEQUENCE [LARGE SCALE GENOMIC DNA]</scope>
    <source>
        <strain evidence="1 2">DISK12</strain>
    </source>
</reference>
<sequence>MILLDNNWCPPEQLRLQEIIRKQNSSKNISYVNNVDTANIMCKSALGITIGPSFILGKENAFVKPVPLEYRVKLSYGTTSLNSNHKIQIKDFYNFFKLNLQ</sequence>
<dbReference type="Proteomes" id="UP000231914">
    <property type="component" value="Unassembled WGS sequence"/>
</dbReference>
<dbReference type="EMBL" id="MKXG01000032">
    <property type="protein sequence ID" value="PJZ17228.1"/>
    <property type="molecule type" value="Genomic_DNA"/>
</dbReference>
<evidence type="ECO:0000313" key="1">
    <source>
        <dbReference type="EMBL" id="PJZ17228.1"/>
    </source>
</evidence>
<organism evidence="1 2">
    <name type="scientific">Lactobacillus crispatus</name>
    <dbReference type="NCBI Taxonomy" id="47770"/>
    <lineage>
        <taxon>Bacteria</taxon>
        <taxon>Bacillati</taxon>
        <taxon>Bacillota</taxon>
        <taxon>Bacilli</taxon>
        <taxon>Lactobacillales</taxon>
        <taxon>Lactobacillaceae</taxon>
        <taxon>Lactobacillus</taxon>
    </lineage>
</organism>
<dbReference type="RefSeq" id="WP_100732628.1">
    <property type="nucleotide sequence ID" value="NZ_JAATOH010000004.1"/>
</dbReference>
<gene>
    <name evidence="1" type="ORF">BHU41_07015</name>
</gene>